<evidence type="ECO:0000259" key="1">
    <source>
        <dbReference type="Pfam" id="PF10057"/>
    </source>
</evidence>
<organism evidence="2 3">
    <name type="scientific">Solirubrobacter phytolaccae</name>
    <dbReference type="NCBI Taxonomy" id="1404360"/>
    <lineage>
        <taxon>Bacteria</taxon>
        <taxon>Bacillati</taxon>
        <taxon>Actinomycetota</taxon>
        <taxon>Thermoleophilia</taxon>
        <taxon>Solirubrobacterales</taxon>
        <taxon>Solirubrobacteraceae</taxon>
        <taxon>Solirubrobacter</taxon>
    </lineage>
</organism>
<sequence>MPPDHVDSLHLAHGDVLTAISDGLVGLLKEFYGRGPTQAKTYYQDDLVVCLLRGGFTRVEQTLLDGGRGESVIEQRMAFQEVMRERFTAVVEHATGRPVIGFMSGNQQDPDLICEVFVLSPTDLVPGH</sequence>
<gene>
    <name evidence="2" type="ORF">OJ997_25345</name>
</gene>
<proteinExistence type="predicted"/>
<dbReference type="InterPro" id="IPR018745">
    <property type="entry name" value="MpsC"/>
</dbReference>
<reference evidence="2" key="1">
    <citation type="submission" date="2022-10" db="EMBL/GenBank/DDBJ databases">
        <title>The WGS of Solirubrobacter phytolaccae KCTC 29190.</title>
        <authorList>
            <person name="Jiang Z."/>
        </authorList>
    </citation>
    <scope>NUCLEOTIDE SEQUENCE</scope>
    <source>
        <strain evidence="2">KCTC 29190</strain>
    </source>
</reference>
<comment type="caution">
    <text evidence="2">The sequence shown here is derived from an EMBL/GenBank/DDBJ whole genome shotgun (WGS) entry which is preliminary data.</text>
</comment>
<dbReference type="Proteomes" id="UP001147653">
    <property type="component" value="Unassembled WGS sequence"/>
</dbReference>
<dbReference type="Pfam" id="PF10057">
    <property type="entry name" value="MpsC"/>
    <property type="match status" value="1"/>
</dbReference>
<dbReference type="RefSeq" id="WP_270028063.1">
    <property type="nucleotide sequence ID" value="NZ_JAPDDP010000058.1"/>
</dbReference>
<feature type="domain" description="Na+-translocating membrane potential-generating system MpsC" evidence="1">
    <location>
        <begin position="16"/>
        <end position="120"/>
    </location>
</feature>
<evidence type="ECO:0000313" key="2">
    <source>
        <dbReference type="EMBL" id="MDA0183659.1"/>
    </source>
</evidence>
<protein>
    <submittedName>
        <fullName evidence="2">DUF2294 domain-containing protein</fullName>
    </submittedName>
</protein>
<accession>A0A9X3NCM2</accession>
<evidence type="ECO:0000313" key="3">
    <source>
        <dbReference type="Proteomes" id="UP001147653"/>
    </source>
</evidence>
<keyword evidence="3" id="KW-1185">Reference proteome</keyword>
<dbReference type="EMBL" id="JAPDDP010000058">
    <property type="protein sequence ID" value="MDA0183659.1"/>
    <property type="molecule type" value="Genomic_DNA"/>
</dbReference>
<dbReference type="AlphaFoldDB" id="A0A9X3NCM2"/>
<name>A0A9X3NCM2_9ACTN</name>